<evidence type="ECO:0000256" key="4">
    <source>
        <dbReference type="ARBA" id="ARBA00022989"/>
    </source>
</evidence>
<dbReference type="InterPro" id="IPR039797">
    <property type="entry name" value="Pecanex"/>
</dbReference>
<proteinExistence type="inferred from homology"/>
<comment type="caution">
    <text evidence="6">Lacks conserved residue(s) required for the propagation of feature annotation.</text>
</comment>
<feature type="compositionally biased region" description="Basic and acidic residues" evidence="7">
    <location>
        <begin position="305"/>
        <end position="319"/>
    </location>
</feature>
<feature type="region of interest" description="Disordered" evidence="7">
    <location>
        <begin position="547"/>
        <end position="620"/>
    </location>
</feature>
<feature type="compositionally biased region" description="Low complexity" evidence="7">
    <location>
        <begin position="444"/>
        <end position="460"/>
    </location>
</feature>
<feature type="transmembrane region" description="Helical" evidence="6">
    <location>
        <begin position="1077"/>
        <end position="1094"/>
    </location>
</feature>
<dbReference type="PANTHER" id="PTHR12372">
    <property type="entry name" value="PECANEX"/>
    <property type="match status" value="1"/>
</dbReference>
<keyword evidence="3 6" id="KW-0812">Transmembrane</keyword>
<gene>
    <name evidence="9" type="ORF">HPG69_018401</name>
</gene>
<evidence type="ECO:0000256" key="3">
    <source>
        <dbReference type="ARBA" id="ARBA00022692"/>
    </source>
</evidence>
<keyword evidence="10" id="KW-1185">Reference proteome</keyword>
<feature type="transmembrane region" description="Helical" evidence="6">
    <location>
        <begin position="36"/>
        <end position="53"/>
    </location>
</feature>
<feature type="compositionally biased region" description="Pro residues" evidence="7">
    <location>
        <begin position="198"/>
        <end position="208"/>
    </location>
</feature>
<feature type="transmembrane region" description="Helical" evidence="6">
    <location>
        <begin position="966"/>
        <end position="987"/>
    </location>
</feature>
<feature type="transmembrane region" description="Helical" evidence="6">
    <location>
        <begin position="790"/>
        <end position="811"/>
    </location>
</feature>
<sequence length="2038" mass="220630">MGSQVLQILRQGVWASLTGGWFFDPHQSTFSNCFHLYVWIFLLTFPFLLYMVLPPSLMVAGVYCLVVAVIFATIKTVNYRLHAMFDQGEIVEKRNSTMGEPEEEPAQGDSSLPRDPGVEMTVFRKVSSTPPVRCSSQHSVFGFNQVSELLPRMEDSGLLRDIKELVREQGSNNVIVTSADREMLKLSSQEKLIGDLPQTPPGAAPDPSLPSTDSSERSPLAGDGAPWSGSSVADTPMSPLLKGSLSQELSKSFLTLTRPDRALVRTSSRREQRRGAGGYQPLDRRGSGEPMPQKAGSSDSCFSGTDRETLSSFKSEKTNSTHLDSPPGGQAPEGSDTDPPSEAELPASPDAGVPSDDTLRSFDTVIGAGTPPGLAEPLLVVRPKDLALLRPGKRRPPMRRHSPPGRAPRRPLLEGGGFFEDEDTSEGSELSPASSLRSQRRYSTDSSSSTSCYSPESSRGAAGGARKRRAPHGAEEGTAVPPKRPYGTQRTPSTASAKTHARVLSMDGAAGDVLRAPLAGSKAELEAQAGVELAAGEPALLPAEARRGPAANQPGWRGELQEEGAVGGAAEETGKRECLSGVRRTQAIRRRHNAGSNPTPPASVMGSPPSSLQEAQRGRAASHSRALTLPSALHFASSLLLTRAGANVHEACTFDDTSEGAVHYFYDESGVRRSYTFGLAGGGYENPVGQQGEQAANGAWDRHSHSSSFHSADVPEAAGGLNLLQPRPVVLQGMQVRRVPLEIPEEQTLMEEAPPRAQHSYKYWLLPGRWTSVRYERLALLALLDRTRGLVENILGVGLSSLVAFLGYLLLLKGFFTDIWVFQFCLVIASCQYSLLKSVQPDAASPMHVVSGGGPAPDGPTPQGHNWVIAYSRPVYFCICCLLIWLLDALGSAQPFPPVSLYGLTLFSASFFFCARDVATVFTLCFPVVFLLGLLPQVNTCLMYLLEQIDMHGFGGTAATSPLTAVFSLSRSLLAAALLYGFCLGALKGVASPDPGGPLTLLTHPRSLIRSKLFPELEERSLETARAEPPDPLPDKMRQSVREVLHSDLVMCMVIAVLTFAISASTVFIALKSVLGFVLYALAGVVGFFTHYLLPQLRKQLPWFCLSQPVLKPLEYSQYEVRGAAQVMWFEKLYAGLQCVEKYLIYPAVVLNALTVDAHTVVSHPDNCRALLMTVAGLKLLRSAFCCPPQQYLTLAFTVLLFHFDYPRLSQGFLLDYFLMSLLCSKLWDLLYKLRFVLTYIAPWQITWGSAFHAFAQPFAVPHSAMLFVQALLSALFSTPLNPLLGSAVFIMSYARPLKFWERDYNTKRVDHSNTRLVTQLDRNPGADDNNLNSIFYEHLTRSLQHTLCGDLVLGRWGNYGPGDCFVLASDYLNALVHLIEVGNGLVTFQLRGLEFRGTYCQQREVEAITEGVEEDEGCCCCEPGHLPRVLSFNAAFGQRWLAWEVTASKYVLEGYSISDNNAASMLQVFDLRKILITYYVKSIIYYVSRSPKLEAWLNHEGIVAALRPVRAPGYADSDPTFSLSVDEDYDLRLSGLSLPSFCAVHLEWIQSELGSGDGGSCATACGPGLEFAAGHAVFWPVCAGPPGPGDSLPQHVCQGDFRITSPRDEWVFADMDLLHRVVAPGVRMALKLHQDHFTSPDEYEEPAALYDAIAANEERLVISHEGDPAWRSAILSNTPSLLALRHVLDDASDEYKIIMLNRRHLSFRVIKVGMAHPPNPAPRPGAGLLTLACGRPQVNRECVRGLWAGQQQELVFLRNRNPERGSIQNAKQALRNMINSSCDQPLGYPIYVSPLTTSLAGSHPQLRVLWGGPVSLGAIARWLLHSWERLHKGCGAGCNSGGNVDDSDCGGGGGLTSLSSNPPLAHPTPENTSGSGDQPLPSGPGWGPRPSLSSSGDGRPPPLLQWPPPRLSGPPPASPTPTEGPRPSRPPGPGFLSSEGPSGKWSLGGRKGLGVSEGEPTSGSPKGGTPKSQVPLDLSLSPDISTNTSPPRAAQDIPCLDSSGPESGTPTGALGDWPVPTEERESPAAQPLLEHQY</sequence>
<dbReference type="Proteomes" id="UP000551758">
    <property type="component" value="Unassembled WGS sequence"/>
</dbReference>
<name>A0A7J7FKJ5_DICBM</name>
<feature type="transmembrane region" description="Helical" evidence="6">
    <location>
        <begin position="59"/>
        <end position="77"/>
    </location>
</feature>
<keyword evidence="5 6" id="KW-0472">Membrane</keyword>
<feature type="region of interest" description="Disordered" evidence="7">
    <location>
        <begin position="1854"/>
        <end position="2038"/>
    </location>
</feature>
<protein>
    <recommendedName>
        <fullName evidence="6">Pecanex-like protein</fullName>
    </recommendedName>
</protein>
<feature type="transmembrane region" description="Helical" evidence="6">
    <location>
        <begin position="1049"/>
        <end position="1071"/>
    </location>
</feature>
<evidence type="ECO:0000313" key="10">
    <source>
        <dbReference type="Proteomes" id="UP000551758"/>
    </source>
</evidence>
<feature type="domain" description="Pecanex C-terminal" evidence="8">
    <location>
        <begin position="1598"/>
        <end position="1713"/>
    </location>
</feature>
<feature type="region of interest" description="Disordered" evidence="7">
    <location>
        <begin position="193"/>
        <end position="239"/>
    </location>
</feature>
<feature type="transmembrane region" description="Helical" evidence="6">
    <location>
        <begin position="922"/>
        <end position="946"/>
    </location>
</feature>
<evidence type="ECO:0000256" key="7">
    <source>
        <dbReference type="SAM" id="MobiDB-lite"/>
    </source>
</evidence>
<reference evidence="9 10" key="1">
    <citation type="journal article" date="2020" name="Mol. Biol. Evol.">
        <title>Interspecific Gene Flow and the Evolution of Specialization in Black and White Rhinoceros.</title>
        <authorList>
            <person name="Moodley Y."/>
            <person name="Westbury M.V."/>
            <person name="Russo I.M."/>
            <person name="Gopalakrishnan S."/>
            <person name="Rakotoarivelo A."/>
            <person name="Olsen R.A."/>
            <person name="Prost S."/>
            <person name="Tunstall T."/>
            <person name="Ryder O.A."/>
            <person name="Dalen L."/>
            <person name="Bruford M.W."/>
        </authorList>
    </citation>
    <scope>NUCLEOTIDE SEQUENCE [LARGE SCALE GENOMIC DNA]</scope>
    <source>
        <strain evidence="9">SBR-YM</strain>
        <tissue evidence="9">Skin</tissue>
    </source>
</reference>
<feature type="transmembrane region" description="Helical" evidence="6">
    <location>
        <begin position="875"/>
        <end position="893"/>
    </location>
</feature>
<feature type="compositionally biased region" description="Basic and acidic residues" evidence="7">
    <location>
        <begin position="261"/>
        <end position="274"/>
    </location>
</feature>
<dbReference type="InterPro" id="IPR007735">
    <property type="entry name" value="Pecanex_C"/>
</dbReference>
<evidence type="ECO:0000256" key="6">
    <source>
        <dbReference type="RuleBase" id="RU367089"/>
    </source>
</evidence>
<feature type="compositionally biased region" description="Polar residues" evidence="7">
    <location>
        <begin position="488"/>
        <end position="497"/>
    </location>
</feature>
<comment type="similarity">
    <text evidence="2 6">Belongs to the pecanex family.</text>
</comment>
<evidence type="ECO:0000313" key="9">
    <source>
        <dbReference type="EMBL" id="KAF5928164.1"/>
    </source>
</evidence>
<feature type="compositionally biased region" description="Polar residues" evidence="7">
    <location>
        <begin position="427"/>
        <end position="436"/>
    </location>
</feature>
<accession>A0A7J7FKJ5</accession>
<dbReference type="PANTHER" id="PTHR12372:SF4">
    <property type="entry name" value="PECANEX-LIKE PROTEIN 3"/>
    <property type="match status" value="1"/>
</dbReference>
<keyword evidence="4 6" id="KW-1133">Transmembrane helix</keyword>
<comment type="subcellular location">
    <subcellularLocation>
        <location evidence="1 6">Membrane</location>
        <topology evidence="1 6">Multi-pass membrane protein</topology>
    </subcellularLocation>
</comment>
<feature type="region of interest" description="Disordered" evidence="7">
    <location>
        <begin position="94"/>
        <end position="116"/>
    </location>
</feature>
<feature type="compositionally biased region" description="Basic residues" evidence="7">
    <location>
        <begin position="391"/>
        <end position="409"/>
    </location>
</feature>
<feature type="region of interest" description="Disordered" evidence="7">
    <location>
        <begin position="261"/>
        <end position="503"/>
    </location>
</feature>
<evidence type="ECO:0000256" key="2">
    <source>
        <dbReference type="ARBA" id="ARBA00010170"/>
    </source>
</evidence>
<evidence type="ECO:0000256" key="1">
    <source>
        <dbReference type="ARBA" id="ARBA00004141"/>
    </source>
</evidence>
<feature type="compositionally biased region" description="Pro residues" evidence="7">
    <location>
        <begin position="1900"/>
        <end position="1934"/>
    </location>
</feature>
<evidence type="ECO:0000259" key="8">
    <source>
        <dbReference type="Pfam" id="PF05041"/>
    </source>
</evidence>
<dbReference type="EMBL" id="JACDTQ010000423">
    <property type="protein sequence ID" value="KAF5928164.1"/>
    <property type="molecule type" value="Genomic_DNA"/>
</dbReference>
<dbReference type="Pfam" id="PF05041">
    <property type="entry name" value="Pecanex_C"/>
    <property type="match status" value="2"/>
</dbReference>
<organism evidence="9 10">
    <name type="scientific">Diceros bicornis minor</name>
    <name type="common">South-central black rhinoceros</name>
    <dbReference type="NCBI Taxonomy" id="77932"/>
    <lineage>
        <taxon>Eukaryota</taxon>
        <taxon>Metazoa</taxon>
        <taxon>Chordata</taxon>
        <taxon>Craniata</taxon>
        <taxon>Vertebrata</taxon>
        <taxon>Euteleostomi</taxon>
        <taxon>Mammalia</taxon>
        <taxon>Eutheria</taxon>
        <taxon>Laurasiatheria</taxon>
        <taxon>Perissodactyla</taxon>
        <taxon>Rhinocerotidae</taxon>
        <taxon>Diceros</taxon>
    </lineage>
</organism>
<dbReference type="GO" id="GO:0016020">
    <property type="term" value="C:membrane"/>
    <property type="evidence" value="ECO:0007669"/>
    <property type="project" value="UniProtKB-SubCell"/>
</dbReference>
<feature type="domain" description="Pecanex C-terminal" evidence="8">
    <location>
        <begin position="1738"/>
        <end position="1805"/>
    </location>
</feature>
<comment type="caution">
    <text evidence="9">The sequence shown here is derived from an EMBL/GenBank/DDBJ whole genome shotgun (WGS) entry which is preliminary data.</text>
</comment>
<evidence type="ECO:0000256" key="5">
    <source>
        <dbReference type="ARBA" id="ARBA00023136"/>
    </source>
</evidence>